<proteinExistence type="predicted"/>
<evidence type="ECO:0000313" key="2">
    <source>
        <dbReference type="Proteomes" id="UP000886689"/>
    </source>
</evidence>
<protein>
    <submittedName>
        <fullName evidence="1">DUF721 domain-containing protein</fullName>
    </submittedName>
</protein>
<dbReference type="InterPro" id="IPR007922">
    <property type="entry name" value="DciA-like"/>
</dbReference>
<sequence length="126" mass="13410">MAHAGLLQKLARIYASVAPENLGKASRVANYKSGVVVIHADNGAVAVKLRQMAPSLANEFSKRGVECNGVQVKVQALEIYQHSQAPTGHPLPAGAGRALTELIENMPDSPLRAAIETFLKRSARAE</sequence>
<dbReference type="EMBL" id="JADJUC010000010">
    <property type="protein sequence ID" value="MBK8524531.1"/>
    <property type="molecule type" value="Genomic_DNA"/>
</dbReference>
<accession>A0A9D7PQJ7</accession>
<dbReference type="Pfam" id="PF05258">
    <property type="entry name" value="DciA"/>
    <property type="match status" value="1"/>
</dbReference>
<gene>
    <name evidence="1" type="ORF">IPL58_10715</name>
</gene>
<comment type="caution">
    <text evidence="1">The sequence shown here is derived from an EMBL/GenBank/DDBJ whole genome shotgun (WGS) entry which is preliminary data.</text>
</comment>
<organism evidence="1 2">
    <name type="scientific">Candidatus Proximibacter danicus</name>
    <dbReference type="NCBI Taxonomy" id="2954365"/>
    <lineage>
        <taxon>Bacteria</taxon>
        <taxon>Pseudomonadati</taxon>
        <taxon>Pseudomonadota</taxon>
        <taxon>Betaproteobacteria</taxon>
        <taxon>Candidatus Proximibacter</taxon>
    </lineage>
</organism>
<dbReference type="Proteomes" id="UP000886689">
    <property type="component" value="Unassembled WGS sequence"/>
</dbReference>
<evidence type="ECO:0000313" key="1">
    <source>
        <dbReference type="EMBL" id="MBK8524531.1"/>
    </source>
</evidence>
<reference evidence="1" key="1">
    <citation type="submission" date="2020-10" db="EMBL/GenBank/DDBJ databases">
        <title>Connecting structure to function with the recovery of over 1000 high-quality activated sludge metagenome-assembled genomes encoding full-length rRNA genes using long-read sequencing.</title>
        <authorList>
            <person name="Singleton C.M."/>
            <person name="Petriglieri F."/>
            <person name="Kristensen J.M."/>
            <person name="Kirkegaard R.H."/>
            <person name="Michaelsen T.Y."/>
            <person name="Andersen M.H."/>
            <person name="Karst S.M."/>
            <person name="Dueholm M.S."/>
            <person name="Nielsen P.H."/>
            <person name="Albertsen M."/>
        </authorList>
    </citation>
    <scope>NUCLEOTIDE SEQUENCE</scope>
    <source>
        <strain evidence="1">Hirt_18-Q3-R61-65_BATAC.395</strain>
    </source>
</reference>
<dbReference type="AlphaFoldDB" id="A0A9D7PQJ7"/>
<name>A0A9D7PQJ7_9PROT</name>